<sequence length="91" mass="10430">MGDSKRRTIILDPSFVDDGLVHIRNLCGGIVDPFEIFQERISAGVNQLNERLLDFRGIQGDPGRSSWESRLHLVLFMPALYNKAWKKLTFI</sequence>
<dbReference type="AlphaFoldDB" id="A0A3A1QTJ4"/>
<accession>A0A3A1QTJ4</accession>
<evidence type="ECO:0000313" key="2">
    <source>
        <dbReference type="Proteomes" id="UP000265801"/>
    </source>
</evidence>
<comment type="caution">
    <text evidence="1">The sequence shown here is derived from an EMBL/GenBank/DDBJ whole genome shotgun (WGS) entry which is preliminary data.</text>
</comment>
<reference evidence="1 2" key="1">
    <citation type="submission" date="2018-09" db="EMBL/GenBank/DDBJ databases">
        <title>Bacillus saliacetes sp. nov., isolated from Thai shrimp paste (Ka-pi).</title>
        <authorList>
            <person name="Daroonpunt R."/>
            <person name="Tanasupawat S."/>
            <person name="Yiamsombut S."/>
        </authorList>
    </citation>
    <scope>NUCLEOTIDE SEQUENCE [LARGE SCALE GENOMIC DNA]</scope>
    <source>
        <strain evidence="1 2">SKP7-4</strain>
    </source>
</reference>
<gene>
    <name evidence="1" type="ORF">D3H55_22025</name>
</gene>
<keyword evidence="2" id="KW-1185">Reference proteome</keyword>
<organism evidence="1 2">
    <name type="scientific">Bacillus salacetis</name>
    <dbReference type="NCBI Taxonomy" id="2315464"/>
    <lineage>
        <taxon>Bacteria</taxon>
        <taxon>Bacillati</taxon>
        <taxon>Bacillota</taxon>
        <taxon>Bacilli</taxon>
        <taxon>Bacillales</taxon>
        <taxon>Bacillaceae</taxon>
        <taxon>Bacillus</taxon>
    </lineage>
</organism>
<dbReference type="Proteomes" id="UP000265801">
    <property type="component" value="Unassembled WGS sequence"/>
</dbReference>
<dbReference type="EMBL" id="QXIR01000046">
    <property type="protein sequence ID" value="RIW28245.1"/>
    <property type="molecule type" value="Genomic_DNA"/>
</dbReference>
<protein>
    <submittedName>
        <fullName evidence="1">Uncharacterized protein</fullName>
    </submittedName>
</protein>
<proteinExistence type="predicted"/>
<evidence type="ECO:0000313" key="1">
    <source>
        <dbReference type="EMBL" id="RIW28245.1"/>
    </source>
</evidence>
<name>A0A3A1QTJ4_9BACI</name>